<evidence type="ECO:0000313" key="7">
    <source>
        <dbReference type="EMBL" id="MBP3192021.1"/>
    </source>
</evidence>
<keyword evidence="3" id="KW-0520">NAD</keyword>
<dbReference type="InterPro" id="IPR006139">
    <property type="entry name" value="D-isomer_2_OHA_DH_cat_dom"/>
</dbReference>
<evidence type="ECO:0000256" key="3">
    <source>
        <dbReference type="ARBA" id="ARBA00023027"/>
    </source>
</evidence>
<dbReference type="Gene3D" id="3.40.50.720">
    <property type="entry name" value="NAD(P)-binding Rossmann-like Domain"/>
    <property type="match status" value="2"/>
</dbReference>
<name>A0A8J7USX8_9BACT</name>
<dbReference type="PROSITE" id="PS00065">
    <property type="entry name" value="D_2_HYDROXYACID_DH_1"/>
    <property type="match status" value="1"/>
</dbReference>
<dbReference type="PANTHER" id="PTHR10996">
    <property type="entry name" value="2-HYDROXYACID DEHYDROGENASE-RELATED"/>
    <property type="match status" value="1"/>
</dbReference>
<proteinExistence type="inferred from homology"/>
<dbReference type="RefSeq" id="WP_210510918.1">
    <property type="nucleotide sequence ID" value="NZ_JAFIDN010000003.1"/>
</dbReference>
<keyword evidence="2 4" id="KW-0560">Oxidoreductase</keyword>
<dbReference type="GO" id="GO:0051287">
    <property type="term" value="F:NAD binding"/>
    <property type="evidence" value="ECO:0007669"/>
    <property type="project" value="InterPro"/>
</dbReference>
<accession>A0A8J7USX8</accession>
<reference evidence="7" key="1">
    <citation type="submission" date="2021-02" db="EMBL/GenBank/DDBJ databases">
        <title>Natronogracilivirga saccharolytica gen. nov. sp. nov. a new anaerobic, haloalkiliphilic carbohydrate-fermenting bacterium from soda lake and proposing of Cyclonatronumiaceae fam. nov. in the phylum Balneolaeota.</title>
        <authorList>
            <person name="Zhilina T.N."/>
            <person name="Sorokin D.Y."/>
            <person name="Zavarzina D.G."/>
            <person name="Toshchakov S.V."/>
            <person name="Kublanov I.V."/>
        </authorList>
    </citation>
    <scope>NUCLEOTIDE SEQUENCE</scope>
    <source>
        <strain evidence="7">Z-1702</strain>
    </source>
</reference>
<dbReference type="InterPro" id="IPR050223">
    <property type="entry name" value="D-isomer_2-hydroxyacid_DH"/>
</dbReference>
<dbReference type="Proteomes" id="UP000673975">
    <property type="component" value="Unassembled WGS sequence"/>
</dbReference>
<evidence type="ECO:0000313" key="8">
    <source>
        <dbReference type="Proteomes" id="UP000673975"/>
    </source>
</evidence>
<comment type="caution">
    <text evidence="7">The sequence shown here is derived from an EMBL/GenBank/DDBJ whole genome shotgun (WGS) entry which is preliminary data.</text>
</comment>
<evidence type="ECO:0000256" key="4">
    <source>
        <dbReference type="RuleBase" id="RU003719"/>
    </source>
</evidence>
<dbReference type="GO" id="GO:0005829">
    <property type="term" value="C:cytosol"/>
    <property type="evidence" value="ECO:0007669"/>
    <property type="project" value="TreeGrafter"/>
</dbReference>
<dbReference type="InterPro" id="IPR036291">
    <property type="entry name" value="NAD(P)-bd_dom_sf"/>
</dbReference>
<evidence type="ECO:0000259" key="6">
    <source>
        <dbReference type="Pfam" id="PF02826"/>
    </source>
</evidence>
<dbReference type="Pfam" id="PF00389">
    <property type="entry name" value="2-Hacid_dh"/>
    <property type="match status" value="1"/>
</dbReference>
<sequence>MRILVTEPLPGKGIDLLSSRYDTTVGERGEFDGEEHLKNEIGSYDALLSCLSNPVTADVLRSAPQLRIVSNYAVGYNNIDIETARELGILVANTPDVLTEATADCAFALLLSVARRLREAEDHLRAGKFDGWHPFGFLGTELHGKKAGILGMGRIGRAFARRARGFGMTVLYHNRNRLDTKTETSLQAQYVESIDQLAEQSDVLSLHCPLNDETRHAVNSERLGRMKPDAIVINTSRGPVIDESALADALHQKQIGGAGLDVFEEEPRVHPSLADAPNCVLLPHIGSATGQTRARMSALAASSIISHLEGKPDHAIPSLVFHR</sequence>
<dbReference type="FunFam" id="3.40.50.720:FF:000203">
    <property type="entry name" value="D-3-phosphoglycerate dehydrogenase (SerA)"/>
    <property type="match status" value="1"/>
</dbReference>
<feature type="domain" description="D-isomer specific 2-hydroxyacid dehydrogenase catalytic" evidence="5">
    <location>
        <begin position="3"/>
        <end position="312"/>
    </location>
</feature>
<dbReference type="PANTHER" id="PTHR10996:SF283">
    <property type="entry name" value="GLYOXYLATE_HYDROXYPYRUVATE REDUCTASE B"/>
    <property type="match status" value="1"/>
</dbReference>
<organism evidence="7 8">
    <name type="scientific">Natronogracilivirga saccharolytica</name>
    <dbReference type="NCBI Taxonomy" id="2812953"/>
    <lineage>
        <taxon>Bacteria</taxon>
        <taxon>Pseudomonadati</taxon>
        <taxon>Balneolota</taxon>
        <taxon>Balneolia</taxon>
        <taxon>Balneolales</taxon>
        <taxon>Cyclonatronaceae</taxon>
        <taxon>Natronogracilivirga</taxon>
    </lineage>
</organism>
<evidence type="ECO:0000256" key="1">
    <source>
        <dbReference type="ARBA" id="ARBA00005854"/>
    </source>
</evidence>
<evidence type="ECO:0000259" key="5">
    <source>
        <dbReference type="Pfam" id="PF00389"/>
    </source>
</evidence>
<dbReference type="InterPro" id="IPR029752">
    <property type="entry name" value="D-isomer_DH_CS1"/>
</dbReference>
<keyword evidence="8" id="KW-1185">Reference proteome</keyword>
<evidence type="ECO:0000256" key="2">
    <source>
        <dbReference type="ARBA" id="ARBA00023002"/>
    </source>
</evidence>
<dbReference type="EMBL" id="JAFIDN010000003">
    <property type="protein sequence ID" value="MBP3192021.1"/>
    <property type="molecule type" value="Genomic_DNA"/>
</dbReference>
<dbReference type="GO" id="GO:0030267">
    <property type="term" value="F:glyoxylate reductase (NADPH) activity"/>
    <property type="evidence" value="ECO:0007669"/>
    <property type="project" value="TreeGrafter"/>
</dbReference>
<dbReference type="CDD" id="cd05301">
    <property type="entry name" value="GDH"/>
    <property type="match status" value="1"/>
</dbReference>
<gene>
    <name evidence="7" type="ORF">NATSA_05010</name>
</gene>
<dbReference type="GO" id="GO:0016618">
    <property type="term" value="F:hydroxypyruvate reductase [NAD(P)H] activity"/>
    <property type="evidence" value="ECO:0007669"/>
    <property type="project" value="TreeGrafter"/>
</dbReference>
<feature type="domain" description="D-isomer specific 2-hydroxyacid dehydrogenase NAD-binding" evidence="6">
    <location>
        <begin position="107"/>
        <end position="286"/>
    </location>
</feature>
<dbReference type="Pfam" id="PF02826">
    <property type="entry name" value="2-Hacid_dh_C"/>
    <property type="match status" value="1"/>
</dbReference>
<protein>
    <submittedName>
        <fullName evidence="7">D-glycerate dehydrogenase</fullName>
    </submittedName>
</protein>
<comment type="similarity">
    <text evidence="1 4">Belongs to the D-isomer specific 2-hydroxyacid dehydrogenase family.</text>
</comment>
<dbReference type="InterPro" id="IPR006140">
    <property type="entry name" value="D-isomer_DH_NAD-bd"/>
</dbReference>
<dbReference type="SUPFAM" id="SSF52283">
    <property type="entry name" value="Formate/glycerate dehydrogenase catalytic domain-like"/>
    <property type="match status" value="1"/>
</dbReference>
<dbReference type="SUPFAM" id="SSF51735">
    <property type="entry name" value="NAD(P)-binding Rossmann-fold domains"/>
    <property type="match status" value="1"/>
</dbReference>
<dbReference type="AlphaFoldDB" id="A0A8J7USX8"/>
<dbReference type="PROSITE" id="PS00671">
    <property type="entry name" value="D_2_HYDROXYACID_DH_3"/>
    <property type="match status" value="1"/>
</dbReference>
<dbReference type="InterPro" id="IPR029753">
    <property type="entry name" value="D-isomer_DH_CS"/>
</dbReference>